<gene>
    <name evidence="3" type="ORF">QEJ78_02610</name>
    <name evidence="2" type="ORF">SAMN02983011_00872</name>
</gene>
<reference evidence="3" key="3">
    <citation type="submission" date="2023-04" db="EMBL/GenBank/DDBJ databases">
        <authorList>
            <person name="Wang Y."/>
        </authorList>
    </citation>
    <scope>NUCLEOTIDE SEQUENCE</scope>
    <source>
        <strain evidence="3">ZW18</strain>
    </source>
</reference>
<reference evidence="2 4" key="1">
    <citation type="submission" date="2016-10" db="EMBL/GenBank/DDBJ databases">
        <authorList>
            <person name="Varghese N."/>
            <person name="Submissions S."/>
        </authorList>
    </citation>
    <scope>NUCLEOTIDE SEQUENCE [LARGE SCALE GENOMIC DNA]</scope>
    <source>
        <strain evidence="2 4">ATCC 43761</strain>
    </source>
</reference>
<evidence type="ECO:0000256" key="1">
    <source>
        <dbReference type="SAM" id="Phobius"/>
    </source>
</evidence>
<dbReference type="GeneID" id="72686913"/>
<dbReference type="RefSeq" id="WP_013854087.1">
    <property type="nucleotide sequence ID" value="NZ_CP061341.1"/>
</dbReference>
<keyword evidence="4" id="KW-1185">Reference proteome</keyword>
<organism evidence="3 5">
    <name type="scientific">Lactobacillus kefiranofaciens</name>
    <dbReference type="NCBI Taxonomy" id="267818"/>
    <lineage>
        <taxon>Bacteria</taxon>
        <taxon>Bacillati</taxon>
        <taxon>Bacillota</taxon>
        <taxon>Bacilli</taxon>
        <taxon>Lactobacillales</taxon>
        <taxon>Lactobacillaceae</taxon>
        <taxon>Lactobacillus</taxon>
    </lineage>
</organism>
<evidence type="ECO:0000313" key="4">
    <source>
        <dbReference type="Proteomes" id="UP000181860"/>
    </source>
</evidence>
<name>A0AAX3UFS3_9LACO</name>
<dbReference type="EMBL" id="CP123735">
    <property type="protein sequence ID" value="WGO86383.1"/>
    <property type="molecule type" value="Genomic_DNA"/>
</dbReference>
<dbReference type="AlphaFoldDB" id="A0AAX3UFS3"/>
<dbReference type="Proteomes" id="UP000181860">
    <property type="component" value="Unassembled WGS sequence"/>
</dbReference>
<evidence type="ECO:0000313" key="2">
    <source>
        <dbReference type="EMBL" id="SDA48870.1"/>
    </source>
</evidence>
<keyword evidence="1" id="KW-0812">Transmembrane</keyword>
<reference evidence="3" key="2">
    <citation type="journal article" date="2022" name="Food Funct.">
        <title>Lactobacillus kefiranofaciens ZW18 from Kefir enhances the anti-tumor effect of anti-programmed cell death 1 (PD-1) immunotherapy by modulating the gut microbiota.</title>
        <authorList>
            <person name="Zhao J."/>
            <person name="Wang Y."/>
            <person name="Wang J."/>
            <person name="Lv M."/>
            <person name="Zhou C."/>
            <person name="Jia L."/>
            <person name="Geng W."/>
        </authorList>
    </citation>
    <scope>NUCLEOTIDE SEQUENCE</scope>
    <source>
        <strain evidence="3">ZW18</strain>
    </source>
</reference>
<evidence type="ECO:0000313" key="3">
    <source>
        <dbReference type="EMBL" id="WGO86383.1"/>
    </source>
</evidence>
<sequence length="81" mass="9348">MKQYIKDTVISTVISMIITMIVSAIGKQIKNRKDKIVHPKRREVSSSVRIYEDEIPVKEQSSEISDLKADAINHGYWPVKY</sequence>
<proteinExistence type="predicted"/>
<accession>A0AAX3UFS3</accession>
<feature type="transmembrane region" description="Helical" evidence="1">
    <location>
        <begin position="6"/>
        <end position="26"/>
    </location>
</feature>
<evidence type="ECO:0000313" key="5">
    <source>
        <dbReference type="Proteomes" id="UP001242513"/>
    </source>
</evidence>
<keyword evidence="1" id="KW-1133">Transmembrane helix</keyword>
<dbReference type="EMBL" id="FMXC01000006">
    <property type="protein sequence ID" value="SDA48870.1"/>
    <property type="molecule type" value="Genomic_DNA"/>
</dbReference>
<dbReference type="Proteomes" id="UP001242513">
    <property type="component" value="Chromosome"/>
</dbReference>
<protein>
    <submittedName>
        <fullName evidence="3">Uncharacterized protein</fullName>
    </submittedName>
</protein>
<keyword evidence="1" id="KW-0472">Membrane</keyword>